<reference evidence="1" key="2">
    <citation type="journal article" date="2015" name="Data Brief">
        <title>Shoot transcriptome of the giant reed, Arundo donax.</title>
        <authorList>
            <person name="Barrero R.A."/>
            <person name="Guerrero F.D."/>
            <person name="Moolhuijzen P."/>
            <person name="Goolsby J.A."/>
            <person name="Tidwell J."/>
            <person name="Bellgard S.E."/>
            <person name="Bellgard M.I."/>
        </authorList>
    </citation>
    <scope>NUCLEOTIDE SEQUENCE</scope>
    <source>
        <tissue evidence="1">Shoot tissue taken approximately 20 cm above the soil surface</tissue>
    </source>
</reference>
<accession>A0A0A9AM57</accession>
<protein>
    <submittedName>
        <fullName evidence="1">Uncharacterized protein</fullName>
    </submittedName>
</protein>
<sequence length="41" mass="4614">MIPSIRKIDSTIRAVVNGKINVLPHNFEKSSVSSDCRHNCF</sequence>
<proteinExistence type="predicted"/>
<evidence type="ECO:0000313" key="1">
    <source>
        <dbReference type="EMBL" id="JAD52221.1"/>
    </source>
</evidence>
<organism evidence="1">
    <name type="scientific">Arundo donax</name>
    <name type="common">Giant reed</name>
    <name type="synonym">Donax arundinaceus</name>
    <dbReference type="NCBI Taxonomy" id="35708"/>
    <lineage>
        <taxon>Eukaryota</taxon>
        <taxon>Viridiplantae</taxon>
        <taxon>Streptophyta</taxon>
        <taxon>Embryophyta</taxon>
        <taxon>Tracheophyta</taxon>
        <taxon>Spermatophyta</taxon>
        <taxon>Magnoliopsida</taxon>
        <taxon>Liliopsida</taxon>
        <taxon>Poales</taxon>
        <taxon>Poaceae</taxon>
        <taxon>PACMAD clade</taxon>
        <taxon>Arundinoideae</taxon>
        <taxon>Arundineae</taxon>
        <taxon>Arundo</taxon>
    </lineage>
</organism>
<dbReference type="AlphaFoldDB" id="A0A0A9AM57"/>
<name>A0A0A9AM57_ARUDO</name>
<reference evidence="1" key="1">
    <citation type="submission" date="2014-09" db="EMBL/GenBank/DDBJ databases">
        <authorList>
            <person name="Magalhaes I.L.F."/>
            <person name="Oliveira U."/>
            <person name="Santos F.R."/>
            <person name="Vidigal T.H.D.A."/>
            <person name="Brescovit A.D."/>
            <person name="Santos A.J."/>
        </authorList>
    </citation>
    <scope>NUCLEOTIDE SEQUENCE</scope>
    <source>
        <tissue evidence="1">Shoot tissue taken approximately 20 cm above the soil surface</tissue>
    </source>
</reference>
<dbReference type="EMBL" id="GBRH01245674">
    <property type="protein sequence ID" value="JAD52221.1"/>
    <property type="molecule type" value="Transcribed_RNA"/>
</dbReference>